<dbReference type="Gene3D" id="1.50.10.130">
    <property type="entry name" value="Terpene synthase, N-terminal domain"/>
    <property type="match status" value="1"/>
</dbReference>
<protein>
    <submittedName>
        <fullName evidence="8">Uncharacterized protein</fullName>
    </submittedName>
</protein>
<evidence type="ECO:0000256" key="4">
    <source>
        <dbReference type="ARBA" id="ARBA00023239"/>
    </source>
</evidence>
<dbReference type="STRING" id="81985.R0HXM0"/>
<dbReference type="GO" id="GO:0010333">
    <property type="term" value="F:terpene synthase activity"/>
    <property type="evidence" value="ECO:0007669"/>
    <property type="project" value="InterPro"/>
</dbReference>
<dbReference type="Proteomes" id="UP000029121">
    <property type="component" value="Unassembled WGS sequence"/>
</dbReference>
<dbReference type="Pfam" id="PF01397">
    <property type="entry name" value="Terpene_synth"/>
    <property type="match status" value="1"/>
</dbReference>
<keyword evidence="4" id="KW-0456">Lyase</keyword>
<gene>
    <name evidence="8" type="ORF">CARUB_v10022111mg</name>
</gene>
<evidence type="ECO:0000256" key="2">
    <source>
        <dbReference type="ARBA" id="ARBA00022842"/>
    </source>
</evidence>
<proteinExistence type="inferred from homology"/>
<dbReference type="GO" id="GO:0000287">
    <property type="term" value="F:magnesium ion binding"/>
    <property type="evidence" value="ECO:0007669"/>
    <property type="project" value="InterPro"/>
</dbReference>
<reference evidence="9" key="1">
    <citation type="journal article" date="2013" name="Nat. Genet.">
        <title>The Capsella rubella genome and the genomic consequences of rapid mating system evolution.</title>
        <authorList>
            <person name="Slotte T."/>
            <person name="Hazzouri K.M."/>
            <person name="Agren J.A."/>
            <person name="Koenig D."/>
            <person name="Maumus F."/>
            <person name="Guo Y.L."/>
            <person name="Steige K."/>
            <person name="Platts A.E."/>
            <person name="Escobar J.S."/>
            <person name="Newman L.K."/>
            <person name="Wang W."/>
            <person name="Mandakova T."/>
            <person name="Vello E."/>
            <person name="Smith L.M."/>
            <person name="Henz S.R."/>
            <person name="Steffen J."/>
            <person name="Takuno S."/>
            <person name="Brandvain Y."/>
            <person name="Coop G."/>
            <person name="Andolfatto P."/>
            <person name="Hu T.T."/>
            <person name="Blanchette M."/>
            <person name="Clark R.M."/>
            <person name="Quesneville H."/>
            <person name="Nordborg M."/>
            <person name="Gaut B.S."/>
            <person name="Lysak M.A."/>
            <person name="Jenkins J."/>
            <person name="Grimwood J."/>
            <person name="Chapman J."/>
            <person name="Prochnik S."/>
            <person name="Shu S."/>
            <person name="Rokhsar D."/>
            <person name="Schmutz J."/>
            <person name="Weigel D."/>
            <person name="Wright S.I."/>
        </authorList>
    </citation>
    <scope>NUCLEOTIDE SEQUENCE [LARGE SCALE GENOMIC DNA]</scope>
    <source>
        <strain evidence="9">cv. Monte Gargano</strain>
    </source>
</reference>
<keyword evidence="1" id="KW-0479">Metal-binding</keyword>
<dbReference type="SUPFAM" id="SSF48576">
    <property type="entry name" value="Terpenoid synthases"/>
    <property type="match status" value="1"/>
</dbReference>
<dbReference type="InterPro" id="IPR005630">
    <property type="entry name" value="Terpene_synthase_metal-bd"/>
</dbReference>
<accession>R0HXM0</accession>
<evidence type="ECO:0000313" key="9">
    <source>
        <dbReference type="Proteomes" id="UP000029121"/>
    </source>
</evidence>
<dbReference type="CDD" id="cd00684">
    <property type="entry name" value="Terpene_cyclase_plant_C1"/>
    <property type="match status" value="1"/>
</dbReference>
<dbReference type="PANTHER" id="PTHR31225">
    <property type="entry name" value="OS04G0344100 PROTEIN-RELATED"/>
    <property type="match status" value="1"/>
</dbReference>
<dbReference type="InterPro" id="IPR008930">
    <property type="entry name" value="Terpenoid_cyclase/PrenylTrfase"/>
</dbReference>
<dbReference type="GO" id="GO:0016102">
    <property type="term" value="P:diterpenoid biosynthetic process"/>
    <property type="evidence" value="ECO:0007669"/>
    <property type="project" value="InterPro"/>
</dbReference>
<dbReference type="eggNOG" id="ENOG502SHPY">
    <property type="taxonomic scope" value="Eukaryota"/>
</dbReference>
<dbReference type="InterPro" id="IPR008949">
    <property type="entry name" value="Isoprenoid_synthase_dom_sf"/>
</dbReference>
<dbReference type="InterPro" id="IPR044814">
    <property type="entry name" value="Terpene_cyclase_plant_C1"/>
</dbReference>
<dbReference type="EMBL" id="KB870806">
    <property type="protein sequence ID" value="EOA34559.1"/>
    <property type="molecule type" value="Genomic_DNA"/>
</dbReference>
<dbReference type="SUPFAM" id="SSF48239">
    <property type="entry name" value="Terpenoid cyclases/Protein prenyltransferases"/>
    <property type="match status" value="1"/>
</dbReference>
<organism evidence="8 9">
    <name type="scientific">Capsella rubella</name>
    <dbReference type="NCBI Taxonomy" id="81985"/>
    <lineage>
        <taxon>Eukaryota</taxon>
        <taxon>Viridiplantae</taxon>
        <taxon>Streptophyta</taxon>
        <taxon>Embryophyta</taxon>
        <taxon>Tracheophyta</taxon>
        <taxon>Spermatophyta</taxon>
        <taxon>Magnoliopsida</taxon>
        <taxon>eudicotyledons</taxon>
        <taxon>Gunneridae</taxon>
        <taxon>Pentapetalae</taxon>
        <taxon>rosids</taxon>
        <taxon>malvids</taxon>
        <taxon>Brassicales</taxon>
        <taxon>Brassicaceae</taxon>
        <taxon>Camelineae</taxon>
        <taxon>Capsella</taxon>
    </lineage>
</organism>
<name>R0HXM0_9BRAS</name>
<dbReference type="Pfam" id="PF03936">
    <property type="entry name" value="Terpene_synth_C"/>
    <property type="match status" value="1"/>
</dbReference>
<dbReference type="InterPro" id="IPR001906">
    <property type="entry name" value="Terpene_synth_N"/>
</dbReference>
<dbReference type="PANTHER" id="PTHR31225:SF242">
    <property type="entry name" value="TERPENOID SYNTHASE 9"/>
    <property type="match status" value="1"/>
</dbReference>
<dbReference type="Gene3D" id="1.10.600.10">
    <property type="entry name" value="Farnesyl Diphosphate Synthase"/>
    <property type="match status" value="1"/>
</dbReference>
<keyword evidence="9" id="KW-1185">Reference proteome</keyword>
<keyword evidence="3" id="KW-0464">Manganese</keyword>
<feature type="domain" description="Terpene synthase N-terminal" evidence="6">
    <location>
        <begin position="63"/>
        <end position="242"/>
    </location>
</feature>
<keyword evidence="2" id="KW-0460">Magnesium</keyword>
<evidence type="ECO:0000256" key="3">
    <source>
        <dbReference type="ARBA" id="ARBA00023211"/>
    </source>
</evidence>
<evidence type="ECO:0000256" key="5">
    <source>
        <dbReference type="ARBA" id="ARBA00038405"/>
    </source>
</evidence>
<evidence type="ECO:0000256" key="1">
    <source>
        <dbReference type="ARBA" id="ARBA00022723"/>
    </source>
</evidence>
<dbReference type="AlphaFoldDB" id="R0HXM0"/>
<evidence type="ECO:0000259" key="7">
    <source>
        <dbReference type="Pfam" id="PF03936"/>
    </source>
</evidence>
<dbReference type="InterPro" id="IPR036965">
    <property type="entry name" value="Terpene_synth_N_sf"/>
</dbReference>
<comment type="similarity">
    <text evidence="5">Belongs to the terpene synthase family. Tpsa subfamily.</text>
</comment>
<feature type="domain" description="Terpene synthase metal-binding" evidence="7">
    <location>
        <begin position="316"/>
        <end position="527"/>
    </location>
</feature>
<sequence length="586" mass="68508">MEAITVFSPIRNSLFSEIKLSRFRPRSLSGKHVKTVGLQKKTTIRAYRDGESSRTFKKLPPSEWGHHFLTVPIDLSEMNVLAREIDELKKKVKGMLIMPAQGIKETKKRIMFVYLLVSLGLACHFVDEINENLKQGFEAREELIAGEDDLYTVSTIFWIFRTYGYDMSSDVFKRFQREDGTFKECIVGDAKGMLSLYEAAHWETQIEKILDEALRFTPGQLELLAEGGNLPPHISRLIKNSLYLPQRHNNEMIFAKGYISFYEQEEDHDKMLLRFSKLNFRFLQLHWLQELKSLTKWYKERDLVAKLPPYFRDRMPQYSRERLIVAKFFMLYTLVDDTCDRFASFPEAKILAECMERLVPDSVDSLPDYMKPIFRFTLNVFEESKSMSSSEEEESYIVQGALEEEFKILMRSYVKYDELEWKNMVPTFDESMEVKDTQVAIFPTLLLSFLGLGHTDMELAYNWLKSRPKLVAAMARHARLLNDMVGYEDDMSRGVDMNVVNYYMKQHNVSKEETYREFNKMVRDTNKVVNEEFLKLAKTMPIHILHRAINCGIMTTITYSDGDGYANPIGKFKEHITSLFVDLMPL</sequence>
<dbReference type="InterPro" id="IPR050148">
    <property type="entry name" value="Terpene_synthase-like"/>
</dbReference>
<evidence type="ECO:0000259" key="6">
    <source>
        <dbReference type="Pfam" id="PF01397"/>
    </source>
</evidence>
<evidence type="ECO:0000313" key="8">
    <source>
        <dbReference type="EMBL" id="EOA34559.1"/>
    </source>
</evidence>